<sequence>GGPNNTDCDSCLHVVMRNKLGMVSCEETCGPATYEDDKKVCQPCHPNCGNNGCTGPDKHVKKGGCNACDMGIKKNSFGLIECLPTNIQSCTEGYFLTNSPGVNGGMQFQVC</sequence>
<feature type="non-terminal residue" evidence="1">
    <location>
        <position position="1"/>
    </location>
</feature>
<dbReference type="SMART" id="SM00261">
    <property type="entry name" value="FU"/>
    <property type="match status" value="1"/>
</dbReference>
<protein>
    <submittedName>
        <fullName evidence="1">Uncharacterized protein</fullName>
    </submittedName>
</protein>
<dbReference type="AlphaFoldDB" id="A0A0B6YB80"/>
<gene>
    <name evidence="1" type="primary">ORF20764</name>
</gene>
<evidence type="ECO:0000313" key="1">
    <source>
        <dbReference type="EMBL" id="CEK53582.1"/>
    </source>
</evidence>
<proteinExistence type="predicted"/>
<feature type="non-terminal residue" evidence="1">
    <location>
        <position position="111"/>
    </location>
</feature>
<reference evidence="1" key="1">
    <citation type="submission" date="2014-12" db="EMBL/GenBank/DDBJ databases">
        <title>Insight into the proteome of Arion vulgaris.</title>
        <authorList>
            <person name="Aradska J."/>
            <person name="Bulat T."/>
            <person name="Smidak R."/>
            <person name="Sarate P."/>
            <person name="Gangsoo J."/>
            <person name="Sialana F."/>
            <person name="Bilban M."/>
            <person name="Lubec G."/>
        </authorList>
    </citation>
    <scope>NUCLEOTIDE SEQUENCE</scope>
    <source>
        <tissue evidence="1">Skin</tissue>
    </source>
</reference>
<accession>A0A0B6YB80</accession>
<dbReference type="SUPFAM" id="SSF57184">
    <property type="entry name" value="Growth factor receptor domain"/>
    <property type="match status" value="1"/>
</dbReference>
<name>A0A0B6YB80_9EUPU</name>
<dbReference type="InterPro" id="IPR009030">
    <property type="entry name" value="Growth_fac_rcpt_cys_sf"/>
</dbReference>
<organism evidence="1">
    <name type="scientific">Arion vulgaris</name>
    <dbReference type="NCBI Taxonomy" id="1028688"/>
    <lineage>
        <taxon>Eukaryota</taxon>
        <taxon>Metazoa</taxon>
        <taxon>Spiralia</taxon>
        <taxon>Lophotrochozoa</taxon>
        <taxon>Mollusca</taxon>
        <taxon>Gastropoda</taxon>
        <taxon>Heterobranchia</taxon>
        <taxon>Euthyneura</taxon>
        <taxon>Panpulmonata</taxon>
        <taxon>Eupulmonata</taxon>
        <taxon>Stylommatophora</taxon>
        <taxon>Helicina</taxon>
        <taxon>Arionoidea</taxon>
        <taxon>Arionidae</taxon>
        <taxon>Arion</taxon>
    </lineage>
</organism>
<dbReference type="InterPro" id="IPR006212">
    <property type="entry name" value="Furin_repeat"/>
</dbReference>
<dbReference type="Gene3D" id="2.10.220.10">
    <property type="entry name" value="Hormone Receptor, Insulin-like Growth Factor Receptor 1, Chain A, domain 2"/>
    <property type="match status" value="1"/>
</dbReference>
<dbReference type="EMBL" id="HACG01006717">
    <property type="protein sequence ID" value="CEK53582.1"/>
    <property type="molecule type" value="Transcribed_RNA"/>
</dbReference>